<proteinExistence type="predicted"/>
<evidence type="ECO:0000313" key="2">
    <source>
        <dbReference type="EMBL" id="KAA6396189.1"/>
    </source>
</evidence>
<dbReference type="AlphaFoldDB" id="A0A5J4WPW9"/>
<accession>A0A5J4WPW9</accession>
<comment type="caution">
    <text evidence="2">The sequence shown here is derived from an EMBL/GenBank/DDBJ whole genome shotgun (WGS) entry which is preliminary data.</text>
</comment>
<organism evidence="2 3">
    <name type="scientific">Streblomastix strix</name>
    <dbReference type="NCBI Taxonomy" id="222440"/>
    <lineage>
        <taxon>Eukaryota</taxon>
        <taxon>Metamonada</taxon>
        <taxon>Preaxostyla</taxon>
        <taxon>Oxymonadida</taxon>
        <taxon>Streblomastigidae</taxon>
        <taxon>Streblomastix</taxon>
    </lineage>
</organism>
<sequence>MNQDPPAAQQHPANIAQQRPVEPELPPQQQRNDENAILPFMQGLLNKTARTPEKRRYQQQVASAQKLIEQYKDKPAAKLDPTGERASKRTSQQLQVQIDQTIGLEVNKKSTKEKKQRDKDLEFEVELCKLSVNAQRAFAAAITSLAVGDQQSATMWKFVSHYLNRIIAGDAQPKREAALMPDSLKGLVSGTTNRVDIFGQKTIDNIKEKTKTAKLIQKHTEKEQTVSQPQTRQNDQPLIAVPLTMSQQQLQQQQQQTQQQPFSQFLAFPFSLSFQQGFQDSQQSRGFNSNYNQNRWQCRGGPYKRDRNGQITVIQLQLELKLIKQLIIRRITFSNITTKTEMSETGDRGEIIGKIERFYR</sequence>
<feature type="compositionally biased region" description="Basic and acidic residues" evidence="1">
    <location>
        <begin position="72"/>
        <end position="87"/>
    </location>
</feature>
<feature type="region of interest" description="Disordered" evidence="1">
    <location>
        <begin position="1"/>
        <end position="36"/>
    </location>
</feature>
<evidence type="ECO:0000256" key="1">
    <source>
        <dbReference type="SAM" id="MobiDB-lite"/>
    </source>
</evidence>
<gene>
    <name evidence="2" type="ORF">EZS28_008286</name>
</gene>
<dbReference type="Proteomes" id="UP000324800">
    <property type="component" value="Unassembled WGS sequence"/>
</dbReference>
<evidence type="ECO:0000313" key="3">
    <source>
        <dbReference type="Proteomes" id="UP000324800"/>
    </source>
</evidence>
<reference evidence="2 3" key="1">
    <citation type="submission" date="2019-03" db="EMBL/GenBank/DDBJ databases">
        <title>Single cell metagenomics reveals metabolic interactions within the superorganism composed of flagellate Streblomastix strix and complex community of Bacteroidetes bacteria on its surface.</title>
        <authorList>
            <person name="Treitli S.C."/>
            <person name="Kolisko M."/>
            <person name="Husnik F."/>
            <person name="Keeling P."/>
            <person name="Hampl V."/>
        </authorList>
    </citation>
    <scope>NUCLEOTIDE SEQUENCE [LARGE SCALE GENOMIC DNA]</scope>
    <source>
        <strain evidence="2">ST1C</strain>
    </source>
</reference>
<feature type="region of interest" description="Disordered" evidence="1">
    <location>
        <begin position="72"/>
        <end position="94"/>
    </location>
</feature>
<protein>
    <submittedName>
        <fullName evidence="2">Uncharacterized protein</fullName>
    </submittedName>
</protein>
<name>A0A5J4WPW9_9EUKA</name>
<dbReference type="EMBL" id="SNRW01001492">
    <property type="protein sequence ID" value="KAA6396189.1"/>
    <property type="molecule type" value="Genomic_DNA"/>
</dbReference>